<dbReference type="Pfam" id="PF01156">
    <property type="entry name" value="IU_nuc_hydro"/>
    <property type="match status" value="1"/>
</dbReference>
<dbReference type="EMBL" id="QGGY01000015">
    <property type="protein sequence ID" value="PWJ72859.1"/>
    <property type="molecule type" value="Genomic_DNA"/>
</dbReference>
<evidence type="ECO:0000259" key="4">
    <source>
        <dbReference type="Pfam" id="PF01156"/>
    </source>
</evidence>
<dbReference type="Proteomes" id="UP000245412">
    <property type="component" value="Unassembled WGS sequence"/>
</dbReference>
<name>A0AB73SZE2_9FIRM</name>
<dbReference type="Gene3D" id="3.90.245.10">
    <property type="entry name" value="Ribonucleoside hydrolase-like"/>
    <property type="match status" value="1"/>
</dbReference>
<comment type="caution">
    <text evidence="5">The sequence shown here is derived from an EMBL/GenBank/DDBJ whole genome shotgun (WGS) entry which is preliminary data.</text>
</comment>
<evidence type="ECO:0000256" key="3">
    <source>
        <dbReference type="SAM" id="SignalP"/>
    </source>
</evidence>
<dbReference type="GO" id="GO:0006152">
    <property type="term" value="P:purine nucleoside catabolic process"/>
    <property type="evidence" value="ECO:0007669"/>
    <property type="project" value="TreeGrafter"/>
</dbReference>
<dbReference type="PANTHER" id="PTHR12304">
    <property type="entry name" value="INOSINE-URIDINE PREFERRING NUCLEOSIDE HYDROLASE"/>
    <property type="match status" value="1"/>
</dbReference>
<dbReference type="GO" id="GO:0008477">
    <property type="term" value="F:purine nucleosidase activity"/>
    <property type="evidence" value="ECO:0007669"/>
    <property type="project" value="TreeGrafter"/>
</dbReference>
<feature type="domain" description="Inosine/uridine-preferring nucleoside hydrolase" evidence="4">
    <location>
        <begin position="41"/>
        <end position="364"/>
    </location>
</feature>
<dbReference type="RefSeq" id="WP_109748039.1">
    <property type="nucleotide sequence ID" value="NZ_CABJAT010000003.1"/>
</dbReference>
<evidence type="ECO:0000256" key="1">
    <source>
        <dbReference type="ARBA" id="ARBA00022801"/>
    </source>
</evidence>
<dbReference type="GO" id="GO:0005829">
    <property type="term" value="C:cytosol"/>
    <property type="evidence" value="ECO:0007669"/>
    <property type="project" value="TreeGrafter"/>
</dbReference>
<protein>
    <submittedName>
        <fullName evidence="5">Inosine-uridine nucleoside N-ribohydrolase</fullName>
    </submittedName>
</protein>
<sequence length="374" mass="40865">MKKMLSMFLAAGMAGTMLTPMTSLAALDDYKIVTNAEDNKVIFDTDMGYFGDDTYALFMLLQADAAGWLDLLGVTSVGGNVTIAEGTTAILNQLEATGRDDIPVYMGTDIPIMGLNDDATIEANGLKRIKSMEKVLTYGDSISYDNLGDLENEDWGYSTLKPQEDSAWKFMVDQVNANPGKVTIIAVGACTNVAMAVQSDPEFAGKTAGIYYMGGAIDVPGNDTPCAERNWYYDPAAVEICLKAGFPKQVVVPHDISYNQVLTKDKVEHIIESGDSVYNKLVEEYAYPKFVDEPDRRQKLWDAQVPGIFLCPDLISKTDVRDIAMVTDMGYSYGESVAWAEGTGPAKSATCTVVYDVDGEAYWNFVSDLFSTKF</sequence>
<keyword evidence="6" id="KW-1185">Reference proteome</keyword>
<evidence type="ECO:0000313" key="5">
    <source>
        <dbReference type="EMBL" id="PWJ72859.1"/>
    </source>
</evidence>
<keyword evidence="3" id="KW-0732">Signal</keyword>
<gene>
    <name evidence="5" type="ORF">C7383_1159</name>
</gene>
<feature type="signal peptide" evidence="3">
    <location>
        <begin position="1"/>
        <end position="25"/>
    </location>
</feature>
<evidence type="ECO:0000313" key="6">
    <source>
        <dbReference type="Proteomes" id="UP000245412"/>
    </source>
</evidence>
<keyword evidence="2" id="KW-0326">Glycosidase</keyword>
<dbReference type="InterPro" id="IPR001910">
    <property type="entry name" value="Inosine/uridine_hydrolase_dom"/>
</dbReference>
<accession>A0AB73SZE2</accession>
<dbReference type="SUPFAM" id="SSF53590">
    <property type="entry name" value="Nucleoside hydrolase"/>
    <property type="match status" value="1"/>
</dbReference>
<feature type="chain" id="PRO_5044497025" evidence="3">
    <location>
        <begin position="26"/>
        <end position="374"/>
    </location>
</feature>
<evidence type="ECO:0000256" key="2">
    <source>
        <dbReference type="ARBA" id="ARBA00023295"/>
    </source>
</evidence>
<dbReference type="InterPro" id="IPR023186">
    <property type="entry name" value="IUNH"/>
</dbReference>
<dbReference type="PANTHER" id="PTHR12304:SF46">
    <property type="entry name" value="INOSINE-ADENOSINE-GUANOSINE-NUCLEOSIDE HYDROLASE"/>
    <property type="match status" value="1"/>
</dbReference>
<dbReference type="InterPro" id="IPR036452">
    <property type="entry name" value="Ribo_hydro-like"/>
</dbReference>
<reference evidence="5 6" key="1">
    <citation type="submission" date="2018-05" db="EMBL/GenBank/DDBJ databases">
        <authorList>
            <person name="Goeker M."/>
            <person name="Huntemann M."/>
            <person name="Clum A."/>
            <person name="Pillay M."/>
            <person name="Palaniappan K."/>
            <person name="Varghese N."/>
            <person name="Mikhailova N."/>
            <person name="Stamatis D."/>
            <person name="Reddy T."/>
            <person name="Daum C."/>
            <person name="Shapiro N."/>
            <person name="Ivanova N."/>
            <person name="Kyrpides N."/>
            <person name="Woyke T."/>
        </authorList>
    </citation>
    <scope>NUCLEOTIDE SEQUENCE [LARGE SCALE GENOMIC DNA]</scope>
    <source>
        <strain evidence="5 6">DSM 26524</strain>
    </source>
</reference>
<organism evidence="5 6">
    <name type="scientific">Murimonas intestini</name>
    <dbReference type="NCBI Taxonomy" id="1337051"/>
    <lineage>
        <taxon>Bacteria</taxon>
        <taxon>Bacillati</taxon>
        <taxon>Bacillota</taxon>
        <taxon>Clostridia</taxon>
        <taxon>Lachnospirales</taxon>
        <taxon>Lachnospiraceae</taxon>
        <taxon>Murimonas</taxon>
    </lineage>
</organism>
<keyword evidence="1" id="KW-0378">Hydrolase</keyword>
<proteinExistence type="predicted"/>
<dbReference type="AlphaFoldDB" id="A0AB73SZE2"/>